<dbReference type="Pfam" id="PF01371">
    <property type="entry name" value="Trp_repressor"/>
    <property type="match status" value="1"/>
</dbReference>
<dbReference type="GO" id="GO:0043565">
    <property type="term" value="F:sequence-specific DNA binding"/>
    <property type="evidence" value="ECO:0007669"/>
    <property type="project" value="InterPro"/>
</dbReference>
<dbReference type="Gene3D" id="1.10.1270.10">
    <property type="entry name" value="TrpR-like"/>
    <property type="match status" value="1"/>
</dbReference>
<reference evidence="1 2" key="1">
    <citation type="submission" date="2017-09" db="EMBL/GenBank/DDBJ databases">
        <title>Depth-based differentiation of microbial function through sediment-hosted aquifers and enrichment of novel symbionts in the deep terrestrial subsurface.</title>
        <authorList>
            <person name="Probst A.J."/>
            <person name="Ladd B."/>
            <person name="Jarett J.K."/>
            <person name="Geller-Mcgrath D.E."/>
            <person name="Sieber C.M."/>
            <person name="Emerson J.B."/>
            <person name="Anantharaman K."/>
            <person name="Thomas B.C."/>
            <person name="Malmstrom R."/>
            <person name="Stieglmeier M."/>
            <person name="Klingl A."/>
            <person name="Woyke T."/>
            <person name="Ryan C.M."/>
            <person name="Banfield J.F."/>
        </authorList>
    </citation>
    <scope>NUCLEOTIDE SEQUENCE [LARGE SCALE GENOMIC DNA]</scope>
    <source>
        <strain evidence="1">CG23_combo_of_CG06-09_8_20_14_all_54_14</strain>
    </source>
</reference>
<dbReference type="InterPro" id="IPR010921">
    <property type="entry name" value="Trp_repressor/repl_initiator"/>
</dbReference>
<dbReference type="GO" id="GO:0003700">
    <property type="term" value="F:DNA-binding transcription factor activity"/>
    <property type="evidence" value="ECO:0007669"/>
    <property type="project" value="InterPro"/>
</dbReference>
<evidence type="ECO:0000313" key="1">
    <source>
        <dbReference type="EMBL" id="PIP29903.1"/>
    </source>
</evidence>
<gene>
    <name evidence="1" type="ORF">COX26_01585</name>
</gene>
<dbReference type="SUPFAM" id="SSF48295">
    <property type="entry name" value="TrpR-like"/>
    <property type="match status" value="1"/>
</dbReference>
<sequence>MVNVSKTQFGQELRKKAWQRFYKLVKRSPSEETFVKNLAALFTSSEITMIEKRIAIPLLLTRGLSYREIRRAIDVSPATISFVKHQFTKRPELARKHSSS</sequence>
<protein>
    <recommendedName>
        <fullName evidence="3">HTH luxR-type domain-containing protein</fullName>
    </recommendedName>
</protein>
<organism evidence="1 2">
    <name type="scientific">Candidatus Jorgensenbacteria bacterium CG23_combo_of_CG06-09_8_20_14_all_54_14</name>
    <dbReference type="NCBI Taxonomy" id="1974595"/>
    <lineage>
        <taxon>Bacteria</taxon>
        <taxon>Candidatus Joergenseniibacteriota</taxon>
    </lineage>
</organism>
<evidence type="ECO:0000313" key="2">
    <source>
        <dbReference type="Proteomes" id="UP000228812"/>
    </source>
</evidence>
<dbReference type="AlphaFoldDB" id="A0A2G9Z9S3"/>
<evidence type="ECO:0008006" key="3">
    <source>
        <dbReference type="Google" id="ProtNLM"/>
    </source>
</evidence>
<accession>A0A2G9Z9S3</accession>
<dbReference type="Proteomes" id="UP000228812">
    <property type="component" value="Unassembled WGS sequence"/>
</dbReference>
<dbReference type="EMBL" id="PCRZ01000028">
    <property type="protein sequence ID" value="PIP29903.1"/>
    <property type="molecule type" value="Genomic_DNA"/>
</dbReference>
<proteinExistence type="predicted"/>
<name>A0A2G9Z9S3_9BACT</name>
<dbReference type="InterPro" id="IPR038116">
    <property type="entry name" value="TrpR-like_sf"/>
</dbReference>
<comment type="caution">
    <text evidence="1">The sequence shown here is derived from an EMBL/GenBank/DDBJ whole genome shotgun (WGS) entry which is preliminary data.</text>
</comment>
<dbReference type="InterPro" id="IPR000831">
    <property type="entry name" value="Trp_repress"/>
</dbReference>